<evidence type="ECO:0000313" key="3">
    <source>
        <dbReference type="Proteomes" id="UP001549184"/>
    </source>
</evidence>
<keyword evidence="1" id="KW-0472">Membrane</keyword>
<protein>
    <submittedName>
        <fullName evidence="2">Type IV pilus assembly protein PilV</fullName>
    </submittedName>
</protein>
<proteinExistence type="predicted"/>
<reference evidence="2 3" key="1">
    <citation type="submission" date="2024-06" db="EMBL/GenBank/DDBJ databases">
        <title>Sorghum-associated microbial communities from plants grown in Nebraska, USA.</title>
        <authorList>
            <person name="Schachtman D."/>
        </authorList>
    </citation>
    <scope>NUCLEOTIDE SEQUENCE [LARGE SCALE GENOMIC DNA]</scope>
    <source>
        <strain evidence="2 3">1073</strain>
    </source>
</reference>
<dbReference type="Proteomes" id="UP001549184">
    <property type="component" value="Unassembled WGS sequence"/>
</dbReference>
<evidence type="ECO:0000256" key="1">
    <source>
        <dbReference type="SAM" id="Phobius"/>
    </source>
</evidence>
<dbReference type="NCBIfam" id="TIGR02523">
    <property type="entry name" value="type_IV_pilV"/>
    <property type="match status" value="1"/>
</dbReference>
<keyword evidence="1" id="KW-1133">Transmembrane helix</keyword>
<keyword evidence="1" id="KW-0812">Transmembrane</keyword>
<accession>A0ABV2JRF9</accession>
<dbReference type="Pfam" id="PF07963">
    <property type="entry name" value="N_methyl"/>
    <property type="match status" value="1"/>
</dbReference>
<evidence type="ECO:0000313" key="2">
    <source>
        <dbReference type="EMBL" id="MET3651412.1"/>
    </source>
</evidence>
<dbReference type="EMBL" id="JBEPMU010000001">
    <property type="protein sequence ID" value="MET3651412.1"/>
    <property type="molecule type" value="Genomic_DNA"/>
</dbReference>
<dbReference type="NCBIfam" id="TIGR02532">
    <property type="entry name" value="IV_pilin_GFxxxE"/>
    <property type="match status" value="1"/>
</dbReference>
<dbReference type="InterPro" id="IPR013362">
    <property type="entry name" value="Pilus_4_PilV"/>
</dbReference>
<organism evidence="2 3">
    <name type="scientific">Dyella japonica</name>
    <dbReference type="NCBI Taxonomy" id="231455"/>
    <lineage>
        <taxon>Bacteria</taxon>
        <taxon>Pseudomonadati</taxon>
        <taxon>Pseudomonadota</taxon>
        <taxon>Gammaproteobacteria</taxon>
        <taxon>Lysobacterales</taxon>
        <taxon>Rhodanobacteraceae</taxon>
        <taxon>Dyella</taxon>
    </lineage>
</organism>
<sequence length="165" mass="17370">MKTFHYPMRSAHALGTSQRQRGVGLIEVLIAVLLLSVAFLGIAALQAMSLSTNNSAMARSMATMASYSILDAMRADVAAAKSGSYNTTTPIKASACPDKGTSMVSTQQYDWCDMLGKTLGAVDTTTGSINCVGTEGDCTITIQFDDSRAGKGGERNQTVVTRAML</sequence>
<feature type="transmembrane region" description="Helical" evidence="1">
    <location>
        <begin position="21"/>
        <end position="45"/>
    </location>
</feature>
<keyword evidence="3" id="KW-1185">Reference proteome</keyword>
<comment type="caution">
    <text evidence="2">The sequence shown here is derived from an EMBL/GenBank/DDBJ whole genome shotgun (WGS) entry which is preliminary data.</text>
</comment>
<name>A0ABV2JRF9_9GAMM</name>
<dbReference type="InterPro" id="IPR012902">
    <property type="entry name" value="N_methyl_site"/>
</dbReference>
<gene>
    <name evidence="2" type="ORF">ABIC75_001114</name>
</gene>
<dbReference type="RefSeq" id="WP_354012848.1">
    <property type="nucleotide sequence ID" value="NZ_JBEPMU010000001.1"/>
</dbReference>